<feature type="transmembrane region" description="Helical" evidence="10">
    <location>
        <begin position="161"/>
        <end position="186"/>
    </location>
</feature>
<reference evidence="12" key="1">
    <citation type="submission" date="2022-08" db="EMBL/GenBank/DDBJ databases">
        <title>Genome sequencing of akame (Lates japonicus).</title>
        <authorList>
            <person name="Hashiguchi Y."/>
            <person name="Takahashi H."/>
        </authorList>
    </citation>
    <scope>NUCLEOTIDE SEQUENCE</scope>
    <source>
        <strain evidence="12">Kochi</strain>
    </source>
</reference>
<dbReference type="Proteomes" id="UP001279410">
    <property type="component" value="Unassembled WGS sequence"/>
</dbReference>
<evidence type="ECO:0000256" key="4">
    <source>
        <dbReference type="ARBA" id="ARBA00023040"/>
    </source>
</evidence>
<dbReference type="Gene3D" id="1.20.1070.10">
    <property type="entry name" value="Rhodopsin 7-helix transmembrane proteins"/>
    <property type="match status" value="1"/>
</dbReference>
<dbReference type="GO" id="GO:0007200">
    <property type="term" value="P:phospholipase C-activating G protein-coupled receptor signaling pathway"/>
    <property type="evidence" value="ECO:0007669"/>
    <property type="project" value="TreeGrafter"/>
</dbReference>
<dbReference type="Pfam" id="PF00001">
    <property type="entry name" value="7tm_1"/>
    <property type="match status" value="1"/>
</dbReference>
<dbReference type="PANTHER" id="PTHR24232:SF85">
    <property type="entry name" value="G-PROTEIN COUPLED RECEPTOR 4"/>
    <property type="match status" value="1"/>
</dbReference>
<evidence type="ECO:0000313" key="12">
    <source>
        <dbReference type="EMBL" id="GLD51422.1"/>
    </source>
</evidence>
<keyword evidence="13" id="KW-1185">Reference proteome</keyword>
<dbReference type="InterPro" id="IPR000276">
    <property type="entry name" value="GPCR_Rhodpsn"/>
</dbReference>
<feature type="transmembrane region" description="Helical" evidence="10">
    <location>
        <begin position="23"/>
        <end position="47"/>
    </location>
</feature>
<evidence type="ECO:0000256" key="9">
    <source>
        <dbReference type="RuleBase" id="RU000688"/>
    </source>
</evidence>
<dbReference type="PANTHER" id="PTHR24232">
    <property type="entry name" value="G-PROTEIN COUPLED RECEPTOR"/>
    <property type="match status" value="1"/>
</dbReference>
<proteinExistence type="inferred from homology"/>
<dbReference type="EMBL" id="BRZM01000010">
    <property type="protein sequence ID" value="GLD51422.1"/>
    <property type="molecule type" value="Genomic_DNA"/>
</dbReference>
<evidence type="ECO:0000256" key="1">
    <source>
        <dbReference type="ARBA" id="ARBA00004141"/>
    </source>
</evidence>
<feature type="domain" description="G-protein coupled receptors family 1 profile" evidence="11">
    <location>
        <begin position="38"/>
        <end position="269"/>
    </location>
</feature>
<keyword evidence="6 9" id="KW-0675">Receptor</keyword>
<dbReference type="SUPFAM" id="SSF81321">
    <property type="entry name" value="Family A G protein-coupled receptor-like"/>
    <property type="match status" value="1"/>
</dbReference>
<name>A0AAD3R0E8_LATJO</name>
<comment type="similarity">
    <text evidence="9">Belongs to the G-protein coupled receptor 1 family.</text>
</comment>
<evidence type="ECO:0000256" key="3">
    <source>
        <dbReference type="ARBA" id="ARBA00022989"/>
    </source>
</evidence>
<keyword evidence="5 10" id="KW-0472">Membrane</keyword>
<dbReference type="PROSITE" id="PS00237">
    <property type="entry name" value="G_PROTEIN_RECEP_F1_1"/>
    <property type="match status" value="1"/>
</dbReference>
<dbReference type="GO" id="GO:0004930">
    <property type="term" value="F:G protein-coupled receptor activity"/>
    <property type="evidence" value="ECO:0007669"/>
    <property type="project" value="UniProtKB-KW"/>
</dbReference>
<feature type="transmembrane region" description="Helical" evidence="10">
    <location>
        <begin position="59"/>
        <end position="79"/>
    </location>
</feature>
<keyword evidence="3 10" id="KW-1133">Transmembrane helix</keyword>
<comment type="caution">
    <text evidence="12">The sequence shown here is derived from an EMBL/GenBank/DDBJ whole genome shotgun (WGS) entry which is preliminary data.</text>
</comment>
<comment type="subcellular location">
    <subcellularLocation>
        <location evidence="1">Membrane</location>
        <topology evidence="1">Multi-pass membrane protein</topology>
    </subcellularLocation>
</comment>
<keyword evidence="7" id="KW-0325">Glycoprotein</keyword>
<dbReference type="GO" id="GO:0035025">
    <property type="term" value="P:positive regulation of Rho protein signal transduction"/>
    <property type="evidence" value="ECO:0007669"/>
    <property type="project" value="TreeGrafter"/>
</dbReference>
<feature type="transmembrane region" description="Helical" evidence="10">
    <location>
        <begin position="207"/>
        <end position="225"/>
    </location>
</feature>
<evidence type="ECO:0000313" key="13">
    <source>
        <dbReference type="Proteomes" id="UP001279410"/>
    </source>
</evidence>
<organism evidence="12 13">
    <name type="scientific">Lates japonicus</name>
    <name type="common">Japanese lates</name>
    <dbReference type="NCBI Taxonomy" id="270547"/>
    <lineage>
        <taxon>Eukaryota</taxon>
        <taxon>Metazoa</taxon>
        <taxon>Chordata</taxon>
        <taxon>Craniata</taxon>
        <taxon>Vertebrata</taxon>
        <taxon>Euteleostomi</taxon>
        <taxon>Actinopterygii</taxon>
        <taxon>Neopterygii</taxon>
        <taxon>Teleostei</taxon>
        <taxon>Neoteleostei</taxon>
        <taxon>Acanthomorphata</taxon>
        <taxon>Carangaria</taxon>
        <taxon>Carangaria incertae sedis</taxon>
        <taxon>Centropomidae</taxon>
        <taxon>Lates</taxon>
    </lineage>
</organism>
<evidence type="ECO:0000256" key="5">
    <source>
        <dbReference type="ARBA" id="ARBA00023136"/>
    </source>
</evidence>
<dbReference type="AlphaFoldDB" id="A0AAD3R0E8"/>
<evidence type="ECO:0000256" key="10">
    <source>
        <dbReference type="SAM" id="Phobius"/>
    </source>
</evidence>
<dbReference type="PROSITE" id="PS50262">
    <property type="entry name" value="G_PROTEIN_RECEP_F1_2"/>
    <property type="match status" value="1"/>
</dbReference>
<evidence type="ECO:0000256" key="2">
    <source>
        <dbReference type="ARBA" id="ARBA00022692"/>
    </source>
</evidence>
<dbReference type="PRINTS" id="PR00237">
    <property type="entry name" value="GPCRRHODOPSN"/>
</dbReference>
<keyword evidence="2 9" id="KW-0812">Transmembrane</keyword>
<keyword evidence="8 9" id="KW-0807">Transducer</keyword>
<evidence type="ECO:0000256" key="8">
    <source>
        <dbReference type="ARBA" id="ARBA00023224"/>
    </source>
</evidence>
<dbReference type="GO" id="GO:0005886">
    <property type="term" value="C:plasma membrane"/>
    <property type="evidence" value="ECO:0007669"/>
    <property type="project" value="TreeGrafter"/>
</dbReference>
<gene>
    <name evidence="12" type="ORF">AKAME5_000448000</name>
</gene>
<dbReference type="InterPro" id="IPR017452">
    <property type="entry name" value="GPCR_Rhodpsn_7TM"/>
</dbReference>
<feature type="transmembrane region" description="Helical" evidence="10">
    <location>
        <begin position="99"/>
        <end position="122"/>
    </location>
</feature>
<evidence type="ECO:0000259" key="11">
    <source>
        <dbReference type="PROSITE" id="PS50262"/>
    </source>
</evidence>
<accession>A0AAD3R0E8</accession>
<keyword evidence="4 9" id="KW-0297">G-protein coupled receptor</keyword>
<feature type="transmembrane region" description="Helical" evidence="10">
    <location>
        <begin position="252"/>
        <end position="272"/>
    </location>
</feature>
<evidence type="ECO:0000256" key="6">
    <source>
        <dbReference type="ARBA" id="ARBA00023170"/>
    </source>
</evidence>
<protein>
    <submittedName>
        <fullName evidence="12">Lysophosphatidic acid receptor 4-like protein</fullName>
    </submittedName>
</protein>
<feature type="transmembrane region" description="Helical" evidence="10">
    <location>
        <begin position="134"/>
        <end position="155"/>
    </location>
</feature>
<evidence type="ECO:0000256" key="7">
    <source>
        <dbReference type="ARBA" id="ARBA00023180"/>
    </source>
</evidence>
<sequence>MTGVHENASLLCGKDPVYYTNTIGIVVDWVIFLIGLPEVCLAFYALLRLLKRDKAAPIFVINLLLSDLIQIGITVVFIISRFFDATFRPFARARCIARLFVRLGLTSSLGFMVLISAERYLMVACPVWYHTKNTAMLSSLISLCMWALSLAYSILDYFSIYTTFSLLVFSIICLFPAPFLVVFFTATWKSLNKSMAMRHDMKHKRRVLGVLGLVLGMYIVLFVPFSSRNLYYSLKGDNAEDTEDSVRDLSGVLTSALVYLSPLIDALIYIFLRRDIRDTVEAFPCCKTPLMKLKVFQERLTDSSQTGTALQLS</sequence>